<dbReference type="InterPro" id="IPR043519">
    <property type="entry name" value="NT_sf"/>
</dbReference>
<dbReference type="Proteomes" id="UP000322997">
    <property type="component" value="Unassembled WGS sequence"/>
</dbReference>
<comment type="caution">
    <text evidence="7">The sequence shown here is derived from an EMBL/GenBank/DDBJ whole genome shotgun (WGS) entry which is preliminary data.</text>
</comment>
<feature type="domain" description="Polymerase nucleotidyl transferase" evidence="5">
    <location>
        <begin position="20"/>
        <end position="62"/>
    </location>
</feature>
<organism evidence="7 8">
    <name type="scientific">Rossellomorea marisflavi</name>
    <dbReference type="NCBI Taxonomy" id="189381"/>
    <lineage>
        <taxon>Bacteria</taxon>
        <taxon>Bacillati</taxon>
        <taxon>Bacillota</taxon>
        <taxon>Bacilli</taxon>
        <taxon>Bacillales</taxon>
        <taxon>Bacillaceae</taxon>
        <taxon>Rossellomorea</taxon>
    </lineage>
</organism>
<proteinExistence type="predicted"/>
<evidence type="ECO:0000313" key="8">
    <source>
        <dbReference type="Proteomes" id="UP000322997"/>
    </source>
</evidence>
<dbReference type="GO" id="GO:0005524">
    <property type="term" value="F:ATP binding"/>
    <property type="evidence" value="ECO:0007669"/>
    <property type="project" value="UniProtKB-KW"/>
</dbReference>
<dbReference type="CDD" id="cd05403">
    <property type="entry name" value="NT_KNTase_like"/>
    <property type="match status" value="1"/>
</dbReference>
<dbReference type="GO" id="GO:0070566">
    <property type="term" value="F:adenylyltransferase activity"/>
    <property type="evidence" value="ECO:0007669"/>
    <property type="project" value="InterPro"/>
</dbReference>
<keyword evidence="4" id="KW-0067">ATP-binding</keyword>
<evidence type="ECO:0000256" key="1">
    <source>
        <dbReference type="ARBA" id="ARBA00022679"/>
    </source>
</evidence>
<keyword evidence="2 4" id="KW-0046">Antibiotic resistance</keyword>
<keyword evidence="1 4" id="KW-0808">Transferase</keyword>
<dbReference type="InterPro" id="IPR002934">
    <property type="entry name" value="Polymerase_NTP_transf_dom"/>
</dbReference>
<protein>
    <recommendedName>
        <fullName evidence="4">Spectinomycin 9-adenylyltransferase</fullName>
    </recommendedName>
</protein>
<reference evidence="7 8" key="1">
    <citation type="submission" date="2019-08" db="EMBL/GenBank/DDBJ databases">
        <title>Bacillus genomes from the desert of Cuatro Cienegas, Coahuila.</title>
        <authorList>
            <person name="Olmedo-Alvarez G."/>
        </authorList>
    </citation>
    <scope>NUCLEOTIDE SEQUENCE [LARGE SCALE GENOMIC DNA]</scope>
    <source>
        <strain evidence="7 8">CH108_3D</strain>
    </source>
</reference>
<dbReference type="AlphaFoldDB" id="A0A5D4RVN6"/>
<comment type="catalytic activity">
    <reaction evidence="3 4">
        <text>spectinomycin + ATP = 9-O-adenylylspectinomycin + diphosphate</text>
        <dbReference type="Rhea" id="RHEA:63228"/>
        <dbReference type="ChEBI" id="CHEBI:30616"/>
        <dbReference type="ChEBI" id="CHEBI:33019"/>
        <dbReference type="ChEBI" id="CHEBI:146260"/>
        <dbReference type="ChEBI" id="CHEBI:146261"/>
    </reaction>
</comment>
<evidence type="ECO:0000256" key="2">
    <source>
        <dbReference type="ARBA" id="ARBA00023251"/>
    </source>
</evidence>
<keyword evidence="4" id="KW-0548">Nucleotidyltransferase</keyword>
<evidence type="ECO:0000259" key="5">
    <source>
        <dbReference type="Pfam" id="PF01909"/>
    </source>
</evidence>
<sequence>MGGRLMEEHATSLAKRISGLFGNKLTGVYLHGSLAMDCFNPRISDVDFLIIVEDGISNDEKKALDDLFLKEYRGDHFPAKGLEASVLRRRNVRPLLYPTPFEYHFSDMHIDAIRRGAATFPATDPDIAAHIAVIRTRGKALIGEPIEAVFAPVPYNYYMKSIYYDIHDAEADILKQPTYMILNLCRVYKFCIKQSVASKKEGGEWGLQSLPVRFHPIIQKALKVYETGKMWQTAVEEEASLTDFAVYMTSSIREKSINFLDHDDNLKI</sequence>
<feature type="domain" description="Adenylyltransferase AadA C-terminal" evidence="6">
    <location>
        <begin position="149"/>
        <end position="250"/>
    </location>
</feature>
<dbReference type="Pfam" id="PF13427">
    <property type="entry name" value="AadA_C"/>
    <property type="match status" value="1"/>
</dbReference>
<dbReference type="InterPro" id="IPR024172">
    <property type="entry name" value="AadA/Aad9"/>
</dbReference>
<keyword evidence="4" id="KW-0547">Nucleotide-binding</keyword>
<dbReference type="SUPFAM" id="SSF81301">
    <property type="entry name" value="Nucleotidyltransferase"/>
    <property type="match status" value="1"/>
</dbReference>
<evidence type="ECO:0000256" key="4">
    <source>
        <dbReference type="PIRNR" id="PIRNR000819"/>
    </source>
</evidence>
<gene>
    <name evidence="7" type="ORF">FZC83_11105</name>
</gene>
<evidence type="ECO:0000313" key="7">
    <source>
        <dbReference type="EMBL" id="TYS53776.1"/>
    </source>
</evidence>
<dbReference type="Pfam" id="PF01909">
    <property type="entry name" value="NTP_transf_2"/>
    <property type="match status" value="1"/>
</dbReference>
<dbReference type="Gene3D" id="3.30.460.10">
    <property type="entry name" value="Beta Polymerase, domain 2"/>
    <property type="match status" value="1"/>
</dbReference>
<dbReference type="PIRSF" id="PIRSF000819">
    <property type="entry name" value="Streptomycin_3-adenylyltransf"/>
    <property type="match status" value="1"/>
</dbReference>
<dbReference type="GO" id="GO:0046677">
    <property type="term" value="P:response to antibiotic"/>
    <property type="evidence" value="ECO:0007669"/>
    <property type="project" value="UniProtKB-KW"/>
</dbReference>
<name>A0A5D4RVN6_9BACI</name>
<evidence type="ECO:0000259" key="6">
    <source>
        <dbReference type="Pfam" id="PF13427"/>
    </source>
</evidence>
<dbReference type="InterPro" id="IPR025184">
    <property type="entry name" value="AadA_C"/>
</dbReference>
<accession>A0A5D4RVN6</accession>
<evidence type="ECO:0000256" key="3">
    <source>
        <dbReference type="ARBA" id="ARBA00047831"/>
    </source>
</evidence>
<dbReference type="EMBL" id="VTEQ01000003">
    <property type="protein sequence ID" value="TYS53776.1"/>
    <property type="molecule type" value="Genomic_DNA"/>
</dbReference>